<protein>
    <recommendedName>
        <fullName evidence="5">Cyclochlorotine biosynthesis protein O</fullName>
    </recommendedName>
</protein>
<evidence type="ECO:0008006" key="5">
    <source>
        <dbReference type="Google" id="ProtNLM"/>
    </source>
</evidence>
<proteinExistence type="inferred from homology"/>
<evidence type="ECO:0000256" key="1">
    <source>
        <dbReference type="ARBA" id="ARBA00004685"/>
    </source>
</evidence>
<dbReference type="Proteomes" id="UP000799539">
    <property type="component" value="Unassembled WGS sequence"/>
</dbReference>
<gene>
    <name evidence="3" type="ORF">CERZMDRAFT_30753</name>
</gene>
<dbReference type="InterPro" id="IPR021765">
    <property type="entry name" value="UstYa-like"/>
</dbReference>
<evidence type="ECO:0000256" key="2">
    <source>
        <dbReference type="ARBA" id="ARBA00035112"/>
    </source>
</evidence>
<organism evidence="3 4">
    <name type="scientific">Cercospora zeae-maydis SCOH1-5</name>
    <dbReference type="NCBI Taxonomy" id="717836"/>
    <lineage>
        <taxon>Eukaryota</taxon>
        <taxon>Fungi</taxon>
        <taxon>Dikarya</taxon>
        <taxon>Ascomycota</taxon>
        <taxon>Pezizomycotina</taxon>
        <taxon>Dothideomycetes</taxon>
        <taxon>Dothideomycetidae</taxon>
        <taxon>Mycosphaerellales</taxon>
        <taxon>Mycosphaerellaceae</taxon>
        <taxon>Cercospora</taxon>
    </lineage>
</organism>
<reference evidence="3" key="1">
    <citation type="journal article" date="2020" name="Stud. Mycol.">
        <title>101 Dothideomycetes genomes: a test case for predicting lifestyles and emergence of pathogens.</title>
        <authorList>
            <person name="Haridas S."/>
            <person name="Albert R."/>
            <person name="Binder M."/>
            <person name="Bloem J."/>
            <person name="Labutti K."/>
            <person name="Salamov A."/>
            <person name="Andreopoulos B."/>
            <person name="Baker S."/>
            <person name="Barry K."/>
            <person name="Bills G."/>
            <person name="Bluhm B."/>
            <person name="Cannon C."/>
            <person name="Castanera R."/>
            <person name="Culley D."/>
            <person name="Daum C."/>
            <person name="Ezra D."/>
            <person name="Gonzalez J."/>
            <person name="Henrissat B."/>
            <person name="Kuo A."/>
            <person name="Liang C."/>
            <person name="Lipzen A."/>
            <person name="Lutzoni F."/>
            <person name="Magnuson J."/>
            <person name="Mondo S."/>
            <person name="Nolan M."/>
            <person name="Ohm R."/>
            <person name="Pangilinan J."/>
            <person name="Park H.-J."/>
            <person name="Ramirez L."/>
            <person name="Alfaro M."/>
            <person name="Sun H."/>
            <person name="Tritt A."/>
            <person name="Yoshinaga Y."/>
            <person name="Zwiers L.-H."/>
            <person name="Turgeon B."/>
            <person name="Goodwin S."/>
            <person name="Spatafora J."/>
            <person name="Crous P."/>
            <person name="Grigoriev I."/>
        </authorList>
    </citation>
    <scope>NUCLEOTIDE SEQUENCE</scope>
    <source>
        <strain evidence="3">SCOH1-5</strain>
    </source>
</reference>
<dbReference type="PANTHER" id="PTHR33365:SF4">
    <property type="entry name" value="CYCLOCHLOROTINE BIOSYNTHESIS PROTEIN O"/>
    <property type="match status" value="1"/>
</dbReference>
<comment type="pathway">
    <text evidence="1">Mycotoxin biosynthesis.</text>
</comment>
<keyword evidence="4" id="KW-1185">Reference proteome</keyword>
<dbReference type="GO" id="GO:0043386">
    <property type="term" value="P:mycotoxin biosynthetic process"/>
    <property type="evidence" value="ECO:0007669"/>
    <property type="project" value="InterPro"/>
</dbReference>
<name>A0A6A6FW06_9PEZI</name>
<dbReference type="OrthoDB" id="3687641at2759"/>
<accession>A0A6A6FW06</accession>
<dbReference type="PANTHER" id="PTHR33365">
    <property type="entry name" value="YALI0B05434P"/>
    <property type="match status" value="1"/>
</dbReference>
<evidence type="ECO:0000313" key="3">
    <source>
        <dbReference type="EMBL" id="KAF2217656.1"/>
    </source>
</evidence>
<comment type="similarity">
    <text evidence="2">Belongs to the ustYa family.</text>
</comment>
<dbReference type="AlphaFoldDB" id="A0A6A6FW06"/>
<dbReference type="Pfam" id="PF11807">
    <property type="entry name" value="UstYa"/>
    <property type="match status" value="1"/>
</dbReference>
<evidence type="ECO:0000313" key="4">
    <source>
        <dbReference type="Proteomes" id="UP000799539"/>
    </source>
</evidence>
<sequence length="265" mass="30568">MEYDRKQNPEHVPFLLGDESELPYSSPVPRRSGRQRFKPWHWTAGNLLLLLSFTLSNLAIHRHYGTCIWRTDFDDATQAIEYEEKIFTGALVYNTTQQRAVRLRDGTTEYFGPPSRELDAAWEELLRDEFPTMTEKEATPFLPQLQRLPELNEYHFELTVFHSLHCLNAIRLELSPVLYNVSTSRHTHLLTDPNDPHWQATHMEHCLDQLRQSVQCFGDLTPSPLYPAINGPFAIGRSGVHTCRKFAPIRAWLDERAANGKSLAA</sequence>
<dbReference type="EMBL" id="ML992662">
    <property type="protein sequence ID" value="KAF2217656.1"/>
    <property type="molecule type" value="Genomic_DNA"/>
</dbReference>